<evidence type="ECO:0000256" key="4">
    <source>
        <dbReference type="ARBA" id="ARBA00022729"/>
    </source>
</evidence>
<accession>A0AB38V0U6</accession>
<dbReference type="GO" id="GO:0005576">
    <property type="term" value="C:extracellular region"/>
    <property type="evidence" value="ECO:0007669"/>
    <property type="project" value="UniProtKB-SubCell"/>
</dbReference>
<evidence type="ECO:0000256" key="1">
    <source>
        <dbReference type="ARBA" id="ARBA00004613"/>
    </source>
</evidence>
<proteinExistence type="inferred from homology"/>
<sequence>MDVTSRRLSIGATIPVRHLNMTTGQTSRGPFRRPTDAGIGHGTTHLALLAPLVALAALIALIAGCARGATTLPAAAPAVASVATSGSAGAHLPVPAQLQFTAKTLDGRIFSGEGLSGKPAVLWFWAPWCPVCQREAATVGKVGAAYPTVTFVGVAAQDQVPAMRDFVDRYQLTSMPQLADTDAAVWAKFGVTAQPAFAFVSANGTIDVVEGPLTEPELTKRVSMLADL</sequence>
<dbReference type="PANTHER" id="PTHR42852:SF17">
    <property type="entry name" value="THIOREDOXIN-LIKE PROTEIN HI_1115"/>
    <property type="match status" value="1"/>
</dbReference>
<dbReference type="AlphaFoldDB" id="A0AB38V0U6"/>
<keyword evidence="8" id="KW-0472">Membrane</keyword>
<evidence type="ECO:0000256" key="7">
    <source>
        <dbReference type="ARBA" id="ARBA00067724"/>
    </source>
</evidence>
<dbReference type="FunFam" id="3.40.30.10:FF:000238">
    <property type="entry name" value="Soluble secreted antigen Mpt53"/>
    <property type="match status" value="1"/>
</dbReference>
<comment type="function">
    <text evidence="6">Disulfide oxidoreductase that catalyzes the oxidation of reduced, unfolded secreted proteins to form disulfide bonds. Despite a weak homology to thioredoxin this cannot serve as a substrate for thioredoxin reductase.</text>
</comment>
<keyword evidence="3" id="KW-0964">Secreted</keyword>
<comment type="subcellular location">
    <subcellularLocation>
        <location evidence="1">Secreted</location>
    </subcellularLocation>
</comment>
<dbReference type="EMBL" id="UPHL01000155">
    <property type="protein sequence ID" value="VAZ86431.1"/>
    <property type="molecule type" value="Genomic_DNA"/>
</dbReference>
<dbReference type="SUPFAM" id="SSF52833">
    <property type="entry name" value="Thioredoxin-like"/>
    <property type="match status" value="1"/>
</dbReference>
<evidence type="ECO:0000256" key="3">
    <source>
        <dbReference type="ARBA" id="ARBA00022525"/>
    </source>
</evidence>
<dbReference type="Pfam" id="PF00578">
    <property type="entry name" value="AhpC-TSA"/>
    <property type="match status" value="1"/>
</dbReference>
<evidence type="ECO:0000259" key="9">
    <source>
        <dbReference type="PROSITE" id="PS51352"/>
    </source>
</evidence>
<evidence type="ECO:0000256" key="2">
    <source>
        <dbReference type="ARBA" id="ARBA00008987"/>
    </source>
</evidence>
<dbReference type="Proteomes" id="UP000279331">
    <property type="component" value="Unassembled WGS sequence"/>
</dbReference>
<evidence type="ECO:0000313" key="10">
    <source>
        <dbReference type="EMBL" id="VAZ86431.1"/>
    </source>
</evidence>
<keyword evidence="8" id="KW-1133">Transmembrane helix</keyword>
<dbReference type="GO" id="GO:0016491">
    <property type="term" value="F:oxidoreductase activity"/>
    <property type="evidence" value="ECO:0007669"/>
    <property type="project" value="InterPro"/>
</dbReference>
<reference evidence="10 11" key="1">
    <citation type="submission" date="2018-09" db="EMBL/GenBank/DDBJ databases">
        <authorList>
            <person name="Tagini F."/>
        </authorList>
    </citation>
    <scope>NUCLEOTIDE SEQUENCE [LARGE SCALE GENOMIC DNA]</scope>
    <source>
        <strain evidence="10 11">MK42</strain>
    </source>
</reference>
<organism evidence="10 11">
    <name type="scientific">Mycobacterium persicum</name>
    <dbReference type="NCBI Taxonomy" id="1487726"/>
    <lineage>
        <taxon>Bacteria</taxon>
        <taxon>Bacillati</taxon>
        <taxon>Actinomycetota</taxon>
        <taxon>Actinomycetes</taxon>
        <taxon>Mycobacteriales</taxon>
        <taxon>Mycobacteriaceae</taxon>
        <taxon>Mycobacterium</taxon>
    </lineage>
</organism>
<keyword evidence="4" id="KW-0732">Signal</keyword>
<keyword evidence="5" id="KW-0676">Redox-active center</keyword>
<evidence type="ECO:0000313" key="11">
    <source>
        <dbReference type="Proteomes" id="UP000279331"/>
    </source>
</evidence>
<dbReference type="PROSITE" id="PS51352">
    <property type="entry name" value="THIOREDOXIN_2"/>
    <property type="match status" value="1"/>
</dbReference>
<dbReference type="Gene3D" id="3.40.30.10">
    <property type="entry name" value="Glutaredoxin"/>
    <property type="match status" value="1"/>
</dbReference>
<dbReference type="InterPro" id="IPR013766">
    <property type="entry name" value="Thioredoxin_domain"/>
</dbReference>
<feature type="domain" description="Thioredoxin" evidence="9">
    <location>
        <begin position="70"/>
        <end position="227"/>
    </location>
</feature>
<dbReference type="InterPro" id="IPR000866">
    <property type="entry name" value="AhpC/TSA"/>
</dbReference>
<feature type="transmembrane region" description="Helical" evidence="8">
    <location>
        <begin position="46"/>
        <end position="66"/>
    </location>
</feature>
<dbReference type="CDD" id="cd03011">
    <property type="entry name" value="TlpA_like_ScsD_MtbDsbE"/>
    <property type="match status" value="1"/>
</dbReference>
<name>A0AB38V0U6_9MYCO</name>
<comment type="caution">
    <text evidence="10">The sequence shown here is derived from an EMBL/GenBank/DDBJ whole genome shotgun (WGS) entry which is preliminary data.</text>
</comment>
<evidence type="ECO:0000256" key="6">
    <source>
        <dbReference type="ARBA" id="ARBA00055273"/>
    </source>
</evidence>
<gene>
    <name evidence="10" type="ORF">LAUMK42_05278</name>
</gene>
<evidence type="ECO:0000256" key="5">
    <source>
        <dbReference type="ARBA" id="ARBA00023284"/>
    </source>
</evidence>
<dbReference type="InterPro" id="IPR050553">
    <property type="entry name" value="Thioredoxin_ResA/DsbE_sf"/>
</dbReference>
<keyword evidence="8" id="KW-0812">Transmembrane</keyword>
<protein>
    <recommendedName>
        <fullName evidence="7">Soluble secreted antigen MPT53</fullName>
    </recommendedName>
</protein>
<evidence type="ECO:0000256" key="8">
    <source>
        <dbReference type="SAM" id="Phobius"/>
    </source>
</evidence>
<dbReference type="PANTHER" id="PTHR42852">
    <property type="entry name" value="THIOL:DISULFIDE INTERCHANGE PROTEIN DSBE"/>
    <property type="match status" value="1"/>
</dbReference>
<comment type="similarity">
    <text evidence="2">Belongs to the thioredoxin family.</text>
</comment>
<dbReference type="InterPro" id="IPR036249">
    <property type="entry name" value="Thioredoxin-like_sf"/>
</dbReference>
<dbReference type="GO" id="GO:0016209">
    <property type="term" value="F:antioxidant activity"/>
    <property type="evidence" value="ECO:0007669"/>
    <property type="project" value="InterPro"/>
</dbReference>